<dbReference type="InterPro" id="IPR048909">
    <property type="entry name" value="Bflower_3"/>
</dbReference>
<organism evidence="1 2">
    <name type="scientific">Candidatus Clostridium radicumherbarum</name>
    <dbReference type="NCBI Taxonomy" id="3381662"/>
    <lineage>
        <taxon>Bacteria</taxon>
        <taxon>Bacillati</taxon>
        <taxon>Bacillota</taxon>
        <taxon>Clostridia</taxon>
        <taxon>Eubacteriales</taxon>
        <taxon>Clostridiaceae</taxon>
        <taxon>Clostridium</taxon>
    </lineage>
</organism>
<evidence type="ECO:0000313" key="1">
    <source>
        <dbReference type="EMBL" id="MFL0268444.1"/>
    </source>
</evidence>
<accession>A0ABW8TT04</accession>
<reference evidence="1 2" key="1">
    <citation type="submission" date="2024-11" db="EMBL/GenBank/DDBJ databases">
        <authorList>
            <person name="Heng Y.C."/>
            <person name="Lim A.C.H."/>
            <person name="Lee J.K.Y."/>
            <person name="Kittelmann S."/>
        </authorList>
    </citation>
    <scope>NUCLEOTIDE SEQUENCE [LARGE SCALE GENOMIC DNA]</scope>
    <source>
        <strain evidence="1 2">WILCCON 0202</strain>
    </source>
</reference>
<dbReference type="RefSeq" id="WP_406765076.1">
    <property type="nucleotide sequence ID" value="NZ_JBJHZY010000002.1"/>
</dbReference>
<evidence type="ECO:0000313" key="2">
    <source>
        <dbReference type="Proteomes" id="UP001623661"/>
    </source>
</evidence>
<proteinExistence type="predicted"/>
<gene>
    <name evidence="1" type="ORF">ACJDUH_10025</name>
</gene>
<sequence length="116" mass="12695">MVYIWDGASSDKRSIAMLNEYNPSEVIGMTNHVLVNYEDKLIKEGLGRNGHIVANLQGEFIREGNNNKGKILAVIKGNEIIEADSENILLFKIEGIASKIEKAALTVAALILDGQI</sequence>
<protein>
    <submittedName>
        <fullName evidence="1">Uncharacterized protein</fullName>
    </submittedName>
</protein>
<name>A0ABW8TT04_9CLOT</name>
<dbReference type="Pfam" id="PF21786">
    <property type="entry name" value="Bflower_3"/>
    <property type="match status" value="1"/>
</dbReference>
<keyword evidence="2" id="KW-1185">Reference proteome</keyword>
<dbReference type="Proteomes" id="UP001623661">
    <property type="component" value="Unassembled WGS sequence"/>
</dbReference>
<comment type="caution">
    <text evidence="1">The sequence shown here is derived from an EMBL/GenBank/DDBJ whole genome shotgun (WGS) entry which is preliminary data.</text>
</comment>
<dbReference type="EMBL" id="JBJHZY010000002">
    <property type="protein sequence ID" value="MFL0268444.1"/>
    <property type="molecule type" value="Genomic_DNA"/>
</dbReference>